<keyword evidence="3" id="KW-1185">Reference proteome</keyword>
<feature type="non-terminal residue" evidence="2">
    <location>
        <position position="1"/>
    </location>
</feature>
<keyword evidence="1" id="KW-1133">Transmembrane helix</keyword>
<evidence type="ECO:0008006" key="4">
    <source>
        <dbReference type="Google" id="ProtNLM"/>
    </source>
</evidence>
<sequence length="115" mass="13560">KSFNGSEIQDLTVTCFFRTWMLPLLLFLYLIVSSVLLVNLVTSFFTITFDQVRDSSLVHYRYKLYKRLVEFEVKLRVPPPLSIFYYIYLCTLHQLIKCFRTVCCIKNVAADSRGK</sequence>
<accession>A0AAV5VK41</accession>
<dbReference type="PANTHER" id="PTHR13800:SF43">
    <property type="entry name" value="ION_TRANS DOMAIN-CONTAINING PROTEIN"/>
    <property type="match status" value="1"/>
</dbReference>
<dbReference type="PANTHER" id="PTHR13800">
    <property type="entry name" value="TRANSIENT RECEPTOR POTENTIAL CATION CHANNEL, SUBFAMILY M, MEMBER 6"/>
    <property type="match status" value="1"/>
</dbReference>
<keyword evidence="1" id="KW-0472">Membrane</keyword>
<dbReference type="InterPro" id="IPR050927">
    <property type="entry name" value="TRPM"/>
</dbReference>
<evidence type="ECO:0000256" key="1">
    <source>
        <dbReference type="SAM" id="Phobius"/>
    </source>
</evidence>
<evidence type="ECO:0000313" key="3">
    <source>
        <dbReference type="Proteomes" id="UP001432322"/>
    </source>
</evidence>
<organism evidence="2 3">
    <name type="scientific">Pristionchus fissidentatus</name>
    <dbReference type="NCBI Taxonomy" id="1538716"/>
    <lineage>
        <taxon>Eukaryota</taxon>
        <taxon>Metazoa</taxon>
        <taxon>Ecdysozoa</taxon>
        <taxon>Nematoda</taxon>
        <taxon>Chromadorea</taxon>
        <taxon>Rhabditida</taxon>
        <taxon>Rhabditina</taxon>
        <taxon>Diplogasteromorpha</taxon>
        <taxon>Diplogasteroidea</taxon>
        <taxon>Neodiplogasteridae</taxon>
        <taxon>Pristionchus</taxon>
    </lineage>
</organism>
<feature type="non-terminal residue" evidence="2">
    <location>
        <position position="115"/>
    </location>
</feature>
<comment type="caution">
    <text evidence="2">The sequence shown here is derived from an EMBL/GenBank/DDBJ whole genome shotgun (WGS) entry which is preliminary data.</text>
</comment>
<evidence type="ECO:0000313" key="2">
    <source>
        <dbReference type="EMBL" id="GMT18981.1"/>
    </source>
</evidence>
<dbReference type="GO" id="GO:0005261">
    <property type="term" value="F:monoatomic cation channel activity"/>
    <property type="evidence" value="ECO:0007669"/>
    <property type="project" value="TreeGrafter"/>
</dbReference>
<name>A0AAV5VK41_9BILA</name>
<feature type="transmembrane region" description="Helical" evidence="1">
    <location>
        <begin position="20"/>
        <end position="47"/>
    </location>
</feature>
<dbReference type="GO" id="GO:0005886">
    <property type="term" value="C:plasma membrane"/>
    <property type="evidence" value="ECO:0007669"/>
    <property type="project" value="TreeGrafter"/>
</dbReference>
<dbReference type="GO" id="GO:0030001">
    <property type="term" value="P:metal ion transport"/>
    <property type="evidence" value="ECO:0007669"/>
    <property type="project" value="TreeGrafter"/>
</dbReference>
<dbReference type="AlphaFoldDB" id="A0AAV5VK41"/>
<reference evidence="2" key="1">
    <citation type="submission" date="2023-10" db="EMBL/GenBank/DDBJ databases">
        <title>Genome assembly of Pristionchus species.</title>
        <authorList>
            <person name="Yoshida K."/>
            <person name="Sommer R.J."/>
        </authorList>
    </citation>
    <scope>NUCLEOTIDE SEQUENCE</scope>
    <source>
        <strain evidence="2">RS5133</strain>
    </source>
</reference>
<gene>
    <name evidence="2" type="ORF">PFISCL1PPCAC_10278</name>
</gene>
<keyword evidence="1" id="KW-0812">Transmembrane</keyword>
<dbReference type="EMBL" id="BTSY01000003">
    <property type="protein sequence ID" value="GMT18981.1"/>
    <property type="molecule type" value="Genomic_DNA"/>
</dbReference>
<proteinExistence type="predicted"/>
<protein>
    <recommendedName>
        <fullName evidence="4">Ion transport domain-containing protein</fullName>
    </recommendedName>
</protein>
<dbReference type="Proteomes" id="UP001432322">
    <property type="component" value="Unassembled WGS sequence"/>
</dbReference>